<feature type="region of interest" description="Disordered" evidence="1">
    <location>
        <begin position="1"/>
        <end position="67"/>
    </location>
</feature>
<evidence type="ECO:0000313" key="2">
    <source>
        <dbReference type="EMBL" id="ORY50900.1"/>
    </source>
</evidence>
<feature type="region of interest" description="Disordered" evidence="1">
    <location>
        <begin position="190"/>
        <end position="287"/>
    </location>
</feature>
<name>A0A1Y2CV12_9FUNG</name>
<keyword evidence="3" id="KW-1185">Reference proteome</keyword>
<feature type="compositionally biased region" description="Basic residues" evidence="1">
    <location>
        <begin position="194"/>
        <end position="207"/>
    </location>
</feature>
<dbReference type="Proteomes" id="UP000193642">
    <property type="component" value="Unassembled WGS sequence"/>
</dbReference>
<sequence length="310" mass="33161">MSLAEARSGSLLPLQTTSSFRHGSDTDTESDAEAVLSQPPKRKRGRPRLSQTLLPPTSTSKRAKPTGKALQIVGEGDVPAFDSLPPSLSVELGLLDGDVNPTIPTMTVAAYAHLVGRNKAADELQLNRPMVGRWMKLYKPENPVSQPIDCLSNTPTRHNAPSQAIAAELAHRVIAPKVVLPDGLKLVSSSNSKQVKKMIQRERRRGTTRINTGDNITMSRESLGSDDFNGTADVETDAGSSSLDRSQEEEGETTNPDASDSGSDDEFMNDYLNVEGDGGMSGSNENSTSFETAFAAIREAARVAIAGARQ</sequence>
<feature type="compositionally biased region" description="Polar residues" evidence="1">
    <location>
        <begin position="208"/>
        <end position="222"/>
    </location>
</feature>
<accession>A0A1Y2CV12</accession>
<reference evidence="2 3" key="1">
    <citation type="submission" date="2016-07" db="EMBL/GenBank/DDBJ databases">
        <title>Pervasive Adenine N6-methylation of Active Genes in Fungi.</title>
        <authorList>
            <consortium name="DOE Joint Genome Institute"/>
            <person name="Mondo S.J."/>
            <person name="Dannebaum R.O."/>
            <person name="Kuo R.C."/>
            <person name="Labutti K."/>
            <person name="Haridas S."/>
            <person name="Kuo A."/>
            <person name="Salamov A."/>
            <person name="Ahrendt S.R."/>
            <person name="Lipzen A."/>
            <person name="Sullivan W."/>
            <person name="Andreopoulos W.B."/>
            <person name="Clum A."/>
            <person name="Lindquist E."/>
            <person name="Daum C."/>
            <person name="Ramamoorthy G.K."/>
            <person name="Gryganskyi A."/>
            <person name="Culley D."/>
            <person name="Magnuson J.K."/>
            <person name="James T.Y."/>
            <person name="O'Malley M.A."/>
            <person name="Stajich J.E."/>
            <person name="Spatafora J.W."/>
            <person name="Visel A."/>
            <person name="Grigoriev I.V."/>
        </authorList>
    </citation>
    <scope>NUCLEOTIDE SEQUENCE [LARGE SCALE GENOMIC DNA]</scope>
    <source>
        <strain evidence="2 3">JEL800</strain>
    </source>
</reference>
<dbReference type="OrthoDB" id="2146757at2759"/>
<comment type="caution">
    <text evidence="2">The sequence shown here is derived from an EMBL/GenBank/DDBJ whole genome shotgun (WGS) entry which is preliminary data.</text>
</comment>
<feature type="compositionally biased region" description="Polar residues" evidence="1">
    <location>
        <begin position="49"/>
        <end position="60"/>
    </location>
</feature>
<proteinExistence type="predicted"/>
<evidence type="ECO:0000256" key="1">
    <source>
        <dbReference type="SAM" id="MobiDB-lite"/>
    </source>
</evidence>
<dbReference type="AlphaFoldDB" id="A0A1Y2CV12"/>
<protein>
    <submittedName>
        <fullName evidence="2">Uncharacterized protein</fullName>
    </submittedName>
</protein>
<dbReference type="EMBL" id="MCGO01000006">
    <property type="protein sequence ID" value="ORY50900.1"/>
    <property type="molecule type" value="Genomic_DNA"/>
</dbReference>
<evidence type="ECO:0000313" key="3">
    <source>
        <dbReference type="Proteomes" id="UP000193642"/>
    </source>
</evidence>
<organism evidence="2 3">
    <name type="scientific">Rhizoclosmatium globosum</name>
    <dbReference type="NCBI Taxonomy" id="329046"/>
    <lineage>
        <taxon>Eukaryota</taxon>
        <taxon>Fungi</taxon>
        <taxon>Fungi incertae sedis</taxon>
        <taxon>Chytridiomycota</taxon>
        <taxon>Chytridiomycota incertae sedis</taxon>
        <taxon>Chytridiomycetes</taxon>
        <taxon>Chytridiales</taxon>
        <taxon>Chytriomycetaceae</taxon>
        <taxon>Rhizoclosmatium</taxon>
    </lineage>
</organism>
<gene>
    <name evidence="2" type="ORF">BCR33DRAFT_712864</name>
</gene>